<keyword evidence="2" id="KW-0378">Hydrolase</keyword>
<organism evidence="3 4">
    <name type="scientific">Cupriavidus basilensis</name>
    <dbReference type="NCBI Taxonomy" id="68895"/>
    <lineage>
        <taxon>Bacteria</taxon>
        <taxon>Pseudomonadati</taxon>
        <taxon>Pseudomonadota</taxon>
        <taxon>Betaproteobacteria</taxon>
        <taxon>Burkholderiales</taxon>
        <taxon>Burkholderiaceae</taxon>
        <taxon>Cupriavidus</taxon>
    </lineage>
</organism>
<proteinExistence type="predicted"/>
<dbReference type="GO" id="GO:0005576">
    <property type="term" value="C:extracellular region"/>
    <property type="evidence" value="ECO:0007669"/>
    <property type="project" value="InterPro"/>
</dbReference>
<dbReference type="AlphaFoldDB" id="A0A643FRP9"/>
<dbReference type="NCBIfam" id="TIGR01840">
    <property type="entry name" value="esterase_phb"/>
    <property type="match status" value="1"/>
</dbReference>
<protein>
    <submittedName>
        <fullName evidence="3">PHB depolymerase family esterase</fullName>
    </submittedName>
</protein>
<dbReference type="InterPro" id="IPR029058">
    <property type="entry name" value="AB_hydrolase_fold"/>
</dbReference>
<evidence type="ECO:0000313" key="3">
    <source>
        <dbReference type="EMBL" id="QOT79634.1"/>
    </source>
</evidence>
<dbReference type="GO" id="GO:0016787">
    <property type="term" value="F:hydrolase activity"/>
    <property type="evidence" value="ECO:0007669"/>
    <property type="project" value="UniProtKB-KW"/>
</dbReference>
<evidence type="ECO:0000256" key="1">
    <source>
        <dbReference type="ARBA" id="ARBA00022729"/>
    </source>
</evidence>
<dbReference type="RefSeq" id="WP_150987373.1">
    <property type="nucleotide sequence ID" value="NZ_CP062804.1"/>
</dbReference>
<dbReference type="InterPro" id="IPR050955">
    <property type="entry name" value="Plant_Biomass_Hydrol_Est"/>
</dbReference>
<dbReference type="Proteomes" id="UP000397656">
    <property type="component" value="Chromosome 2"/>
</dbReference>
<accession>A0A643FRP9</accession>
<gene>
    <name evidence="3" type="ORF">F7R26_033625</name>
</gene>
<dbReference type="Pfam" id="PF10503">
    <property type="entry name" value="Esterase_PHB"/>
    <property type="match status" value="1"/>
</dbReference>
<reference evidence="3 4" key="1">
    <citation type="submission" date="2020-10" db="EMBL/GenBank/DDBJ databases">
        <title>Complete genome sequence of Cupriavidus basilensis CCUG 49340T.</title>
        <authorList>
            <person name="Salva-Serra F."/>
            <person name="Donoso R.A."/>
            <person name="Cho K.H."/>
            <person name="Yoo J.A."/>
            <person name="Lee K."/>
            <person name="Yoon S.-H."/>
            <person name="Perez-Pantoja D."/>
            <person name="Moore E.R.B."/>
        </authorList>
    </citation>
    <scope>NUCLEOTIDE SEQUENCE [LARGE SCALE GENOMIC DNA]</scope>
    <source>
        <strain evidence="4">CCUG 49340</strain>
    </source>
</reference>
<dbReference type="PANTHER" id="PTHR43037">
    <property type="entry name" value="UNNAMED PRODUCT-RELATED"/>
    <property type="match status" value="1"/>
</dbReference>
<evidence type="ECO:0000313" key="4">
    <source>
        <dbReference type="Proteomes" id="UP000397656"/>
    </source>
</evidence>
<name>A0A643FRP9_9BURK</name>
<dbReference type="GeneID" id="98405909"/>
<dbReference type="EMBL" id="CP062804">
    <property type="protein sequence ID" value="QOT79634.1"/>
    <property type="molecule type" value="Genomic_DNA"/>
</dbReference>
<dbReference type="Gene3D" id="3.40.50.1820">
    <property type="entry name" value="alpha/beta hydrolase"/>
    <property type="match status" value="1"/>
</dbReference>
<dbReference type="PANTHER" id="PTHR43037:SF1">
    <property type="entry name" value="BLL1128 PROTEIN"/>
    <property type="match status" value="1"/>
</dbReference>
<keyword evidence="1" id="KW-0732">Signal</keyword>
<sequence>MTKSLSADWHAQLRQISRAQPQSAHHLKTWFNRIATLNPAAPRLRARSPAPLPLPPRHPLPGEWAPHHHRLAPLPGELVPRLPYWLYVPSGAPKRPMPLVVMLHGCRQTPEDLAAGTRMNALAEREGFMVAYPQQPLRRQMQRCWQWFDLGATEGGREAQALAVLIDALAARRDVRADQVYLAGLSAGASMAAVVALRYPEKIAAVGLHSGVVIGAGHTASDGLRAMQHGTQADPAMLLDAAGVTPGGPKMPAIVLHGMDDGAVHPINARLLARQFLAYNGMNDRVEERMNGAAVRHLTGAEQEAAVAADADAGVAQADSANGQPASLLLPAGDYLEASFGTWNRELVELCEVAGLDHAWSGGDGDYPYHAPIGPDASALMWAFFKQHRR</sequence>
<evidence type="ECO:0000256" key="2">
    <source>
        <dbReference type="ARBA" id="ARBA00022801"/>
    </source>
</evidence>
<dbReference type="InterPro" id="IPR010126">
    <property type="entry name" value="Esterase_phb"/>
</dbReference>
<dbReference type="SUPFAM" id="SSF53474">
    <property type="entry name" value="alpha/beta-Hydrolases"/>
    <property type="match status" value="1"/>
</dbReference>